<reference evidence="9" key="1">
    <citation type="submission" date="2023-01" db="EMBL/GenBank/DDBJ databases">
        <title>Genome assembly of the deep-sea coral Lophelia pertusa.</title>
        <authorList>
            <person name="Herrera S."/>
            <person name="Cordes E."/>
        </authorList>
    </citation>
    <scope>NUCLEOTIDE SEQUENCE</scope>
    <source>
        <strain evidence="9">USNM1676648</strain>
        <tissue evidence="9">Polyp</tissue>
    </source>
</reference>
<keyword evidence="5 7" id="KW-0472">Membrane</keyword>
<feature type="compositionally biased region" description="Basic and acidic residues" evidence="6">
    <location>
        <begin position="110"/>
        <end position="125"/>
    </location>
</feature>
<dbReference type="Pfam" id="PF02535">
    <property type="entry name" value="Zip"/>
    <property type="match status" value="2"/>
</dbReference>
<feature type="domain" description="EF-hand" evidence="8">
    <location>
        <begin position="742"/>
        <end position="777"/>
    </location>
</feature>
<evidence type="ECO:0000313" key="10">
    <source>
        <dbReference type="Proteomes" id="UP001163046"/>
    </source>
</evidence>
<dbReference type="GO" id="GO:0005509">
    <property type="term" value="F:calcium ion binding"/>
    <property type="evidence" value="ECO:0007669"/>
    <property type="project" value="InterPro"/>
</dbReference>
<dbReference type="OrthoDB" id="200954at2759"/>
<feature type="region of interest" description="Disordered" evidence="6">
    <location>
        <begin position="416"/>
        <end position="496"/>
    </location>
</feature>
<feature type="compositionally biased region" description="Polar residues" evidence="6">
    <location>
        <begin position="34"/>
        <end position="50"/>
    </location>
</feature>
<evidence type="ECO:0000256" key="3">
    <source>
        <dbReference type="ARBA" id="ARBA00022692"/>
    </source>
</evidence>
<evidence type="ECO:0000313" key="9">
    <source>
        <dbReference type="EMBL" id="KAJ7391072.1"/>
    </source>
</evidence>
<evidence type="ECO:0000256" key="6">
    <source>
        <dbReference type="SAM" id="MobiDB-lite"/>
    </source>
</evidence>
<dbReference type="PROSITE" id="PS50222">
    <property type="entry name" value="EF_HAND_2"/>
    <property type="match status" value="1"/>
</dbReference>
<keyword evidence="3 7" id="KW-0812">Transmembrane</keyword>
<evidence type="ECO:0000256" key="2">
    <source>
        <dbReference type="ARBA" id="ARBA00006939"/>
    </source>
</evidence>
<dbReference type="SMART" id="SM00054">
    <property type="entry name" value="EFh"/>
    <property type="match status" value="2"/>
</dbReference>
<feature type="transmembrane region" description="Helical" evidence="7">
    <location>
        <begin position="569"/>
        <end position="589"/>
    </location>
</feature>
<dbReference type="EMBL" id="MU825408">
    <property type="protein sequence ID" value="KAJ7391072.1"/>
    <property type="molecule type" value="Genomic_DNA"/>
</dbReference>
<feature type="compositionally biased region" description="Polar residues" evidence="6">
    <location>
        <begin position="367"/>
        <end position="376"/>
    </location>
</feature>
<dbReference type="SUPFAM" id="SSF47473">
    <property type="entry name" value="EF-hand"/>
    <property type="match status" value="1"/>
</dbReference>
<dbReference type="GO" id="GO:0005385">
    <property type="term" value="F:zinc ion transmembrane transporter activity"/>
    <property type="evidence" value="ECO:0007669"/>
    <property type="project" value="TreeGrafter"/>
</dbReference>
<dbReference type="InterPro" id="IPR050799">
    <property type="entry name" value="ZIP_Transporter"/>
</dbReference>
<comment type="caution">
    <text evidence="9">The sequence shown here is derived from an EMBL/GenBank/DDBJ whole genome shotgun (WGS) entry which is preliminary data.</text>
</comment>
<feature type="transmembrane region" description="Helical" evidence="7">
    <location>
        <begin position="253"/>
        <end position="273"/>
    </location>
</feature>
<feature type="transmembrane region" description="Helical" evidence="7">
    <location>
        <begin position="214"/>
        <end position="233"/>
    </location>
</feature>
<name>A0A9X0A068_9CNID</name>
<proteinExistence type="inferred from homology"/>
<dbReference type="PANTHER" id="PTHR12191:SF37">
    <property type="entry name" value="ZINC TRANSPORTER FOI"/>
    <property type="match status" value="1"/>
</dbReference>
<accession>A0A9X0A068</accession>
<keyword evidence="4 7" id="KW-1133">Transmembrane helix</keyword>
<dbReference type="InterPro" id="IPR011992">
    <property type="entry name" value="EF-hand-dom_pair"/>
</dbReference>
<evidence type="ECO:0000256" key="5">
    <source>
        <dbReference type="ARBA" id="ARBA00023136"/>
    </source>
</evidence>
<evidence type="ECO:0000256" key="4">
    <source>
        <dbReference type="ARBA" id="ARBA00022989"/>
    </source>
</evidence>
<feature type="compositionally biased region" description="Low complexity" evidence="6">
    <location>
        <begin position="447"/>
        <end position="458"/>
    </location>
</feature>
<gene>
    <name evidence="9" type="ORF">OS493_020090</name>
</gene>
<feature type="compositionally biased region" description="Basic and acidic residues" evidence="6">
    <location>
        <begin position="377"/>
        <end position="386"/>
    </location>
</feature>
<dbReference type="GO" id="GO:0030003">
    <property type="term" value="P:intracellular monoatomic cation homeostasis"/>
    <property type="evidence" value="ECO:0007669"/>
    <property type="project" value="TreeGrafter"/>
</dbReference>
<comment type="subcellular location">
    <subcellularLocation>
        <location evidence="1">Membrane</location>
        <topology evidence="1">Multi-pass membrane protein</topology>
    </subcellularLocation>
</comment>
<dbReference type="InterPro" id="IPR003689">
    <property type="entry name" value="ZIP"/>
</dbReference>
<comment type="similarity">
    <text evidence="2">Belongs to the ZIP transporter (TC 2.A.5) family.</text>
</comment>
<dbReference type="PANTHER" id="PTHR12191">
    <property type="entry name" value="SOLUTE CARRIER FAMILY 39"/>
    <property type="match status" value="1"/>
</dbReference>
<dbReference type="Proteomes" id="UP001163046">
    <property type="component" value="Unassembled WGS sequence"/>
</dbReference>
<feature type="transmembrane region" description="Helical" evidence="7">
    <location>
        <begin position="181"/>
        <end position="202"/>
    </location>
</feature>
<evidence type="ECO:0000256" key="7">
    <source>
        <dbReference type="SAM" id="Phobius"/>
    </source>
</evidence>
<dbReference type="Gene3D" id="1.10.238.10">
    <property type="entry name" value="EF-hand"/>
    <property type="match status" value="1"/>
</dbReference>
<protein>
    <recommendedName>
        <fullName evidence="8">EF-hand domain-containing protein</fullName>
    </recommendedName>
</protein>
<evidence type="ECO:0000259" key="8">
    <source>
        <dbReference type="PROSITE" id="PS50222"/>
    </source>
</evidence>
<dbReference type="AlphaFoldDB" id="A0A9X0A068"/>
<feature type="transmembrane region" description="Helical" evidence="7">
    <location>
        <begin position="595"/>
        <end position="617"/>
    </location>
</feature>
<dbReference type="GO" id="GO:0005886">
    <property type="term" value="C:plasma membrane"/>
    <property type="evidence" value="ECO:0007669"/>
    <property type="project" value="TreeGrafter"/>
</dbReference>
<feature type="compositionally biased region" description="Basic and acidic residues" evidence="6">
    <location>
        <begin position="350"/>
        <end position="366"/>
    </location>
</feature>
<dbReference type="Pfam" id="PF13202">
    <property type="entry name" value="EF-hand_5"/>
    <property type="match status" value="1"/>
</dbReference>
<sequence length="920" mass="103889">MIFHEYSDNATEKISAVRFKDLLRDLNLGEKVSVTKSSVQPSHTAESSESSYRHARSFDEQASEFARGLSGQRSRQKRRSKEQSNKNQEKSQVNLSEGRPARSRDRKRRNIEDQHSHDDHEECLEEHELMRIHDVSETEGLSEEDFVRICPSLIRQIQEGACIEEKPQSSDKKDSDKMLHVWGYGILSITVISLTSLLAIAIIPLMGSSVYKKIMSFLVALAVGTLAGDALLHLIPHAFNSGHDDSEVHTMKIYKSCVIMAGIYVFFVVECTMKARMAQKKRPREEIHICDDVTSPDEMSLSEKKEQAAKYQEMVGSRLAGIQRCISCDGAHFPKAESCNELALVESGKEERASTRSESSQEKESLWESSCHGNHCQQRDSLDDRSKHSFSDTQLVAVLQGKSCIHPNIYSNNNFSVSRSDSDGQNHHNVNQIRCHDGNQYSYPVPTETTTITTESTSVNGDGGYEDEHAHSHTHAHTHAHDDDDHHHHHHHHSHNIDKATSIATVAWMVIVGDGFHNFSDGLAVGAAFSASLTSGLTTAIAVFCHELPHELGDFAILLKSGLTFRQALAYNLASAVISYIGLILGIIIGDIESAHTWVLALTAGMFLYISLVDMLPELSNYIKRRRRLGCSFFSKLGNINRFVVLGLYFRKHQCESLLCHYSLKPADPTELRRIFNKYATVEQDDEKFMTPVNLIRDYLGMQKVEEYNETTLGLLAGCADQTKDGLISFSEFLAFEALLCDPGAQHKLVFQLFDLDGKGSVTFDEFENVIKKTTFFNKIKFNFDTEFVKTYFGNEKEEHVRFDDFSHLLQDLEKEYQRQAFFQSKMPDGEITAVKFAEIMKVLRGHKLSPFVREYLLTAASGEGGHRVSYGYYRAFNTMLDHVQVLHNMALTAAKGNRFKELRKVDILHEAKLTLRSLL</sequence>
<dbReference type="GO" id="GO:0140410">
    <property type="term" value="F:monoatomic cation:bicarbonate symporter activity"/>
    <property type="evidence" value="ECO:0007669"/>
    <property type="project" value="TreeGrafter"/>
</dbReference>
<keyword evidence="10" id="KW-1185">Reference proteome</keyword>
<dbReference type="InterPro" id="IPR002048">
    <property type="entry name" value="EF_hand_dom"/>
</dbReference>
<evidence type="ECO:0000256" key="1">
    <source>
        <dbReference type="ARBA" id="ARBA00004141"/>
    </source>
</evidence>
<feature type="region of interest" description="Disordered" evidence="6">
    <location>
        <begin position="350"/>
        <end position="386"/>
    </location>
</feature>
<dbReference type="GO" id="GO:0071578">
    <property type="term" value="P:zinc ion import across plasma membrane"/>
    <property type="evidence" value="ECO:0007669"/>
    <property type="project" value="TreeGrafter"/>
</dbReference>
<organism evidence="9 10">
    <name type="scientific">Desmophyllum pertusum</name>
    <dbReference type="NCBI Taxonomy" id="174260"/>
    <lineage>
        <taxon>Eukaryota</taxon>
        <taxon>Metazoa</taxon>
        <taxon>Cnidaria</taxon>
        <taxon>Anthozoa</taxon>
        <taxon>Hexacorallia</taxon>
        <taxon>Scleractinia</taxon>
        <taxon>Caryophylliina</taxon>
        <taxon>Caryophylliidae</taxon>
        <taxon>Desmophyllum</taxon>
    </lineage>
</organism>
<feature type="region of interest" description="Disordered" evidence="6">
    <location>
        <begin position="33"/>
        <end position="125"/>
    </location>
</feature>